<evidence type="ECO:0000313" key="1">
    <source>
        <dbReference type="EMBL" id="VEJ45191.1"/>
    </source>
</evidence>
<proteinExistence type="predicted"/>
<sequence>MRVLCIFVETNDEKSRYQNIITAPAKELLSKLVITDTSKS</sequence>
<evidence type="ECO:0000313" key="2">
    <source>
        <dbReference type="Proteomes" id="UP000274201"/>
    </source>
</evidence>
<accession>A0A3S4YGJ8</accession>
<dbReference type="AlphaFoldDB" id="A0A3S4YGJ8"/>
<reference evidence="1 2" key="1">
    <citation type="submission" date="2018-12" db="EMBL/GenBank/DDBJ databases">
        <authorList>
            <consortium name="Pathogen Informatics"/>
        </authorList>
    </citation>
    <scope>NUCLEOTIDE SEQUENCE [LARGE SCALE GENOMIC DNA]</scope>
    <source>
        <strain evidence="1 2">NCTC12905</strain>
    </source>
</reference>
<gene>
    <name evidence="1" type="ORF">NCTC12905_00839</name>
</gene>
<dbReference type="EMBL" id="LR134529">
    <property type="protein sequence ID" value="VEJ45191.1"/>
    <property type="molecule type" value="Genomic_DNA"/>
</dbReference>
<dbReference type="Proteomes" id="UP000274201">
    <property type="component" value="Chromosome"/>
</dbReference>
<name>A0A3S4YGJ8_BARVI</name>
<protein>
    <submittedName>
        <fullName evidence="1">Uncharacterized protein</fullName>
    </submittedName>
</protein>
<organism evidence="1 2">
    <name type="scientific">Bartonella vinsonii</name>
    <name type="common">Rochalimaea vinsonii</name>
    <dbReference type="NCBI Taxonomy" id="33047"/>
    <lineage>
        <taxon>Bacteria</taxon>
        <taxon>Pseudomonadati</taxon>
        <taxon>Pseudomonadota</taxon>
        <taxon>Alphaproteobacteria</taxon>
        <taxon>Hyphomicrobiales</taxon>
        <taxon>Bartonellaceae</taxon>
        <taxon>Bartonella</taxon>
    </lineage>
</organism>